<name>A6TQL5_ALKMQ</name>
<evidence type="ECO:0000256" key="4">
    <source>
        <dbReference type="ARBA" id="ARBA00022475"/>
    </source>
</evidence>
<dbReference type="InterPro" id="IPR029151">
    <property type="entry name" value="Sensor-like_sf"/>
</dbReference>
<dbReference type="Gene3D" id="1.10.287.130">
    <property type="match status" value="1"/>
</dbReference>
<dbReference type="SMART" id="SM00387">
    <property type="entry name" value="HATPase_c"/>
    <property type="match status" value="1"/>
</dbReference>
<keyword evidence="7 14" id="KW-0812">Transmembrane</keyword>
<evidence type="ECO:0000256" key="9">
    <source>
        <dbReference type="ARBA" id="ARBA00022777"/>
    </source>
</evidence>
<evidence type="ECO:0000256" key="3">
    <source>
        <dbReference type="ARBA" id="ARBA00012438"/>
    </source>
</evidence>
<dbReference type="Pfam" id="PF02518">
    <property type="entry name" value="HATPase_c"/>
    <property type="match status" value="1"/>
</dbReference>
<evidence type="ECO:0000256" key="6">
    <source>
        <dbReference type="ARBA" id="ARBA00022679"/>
    </source>
</evidence>
<dbReference type="Pfam" id="PF00672">
    <property type="entry name" value="HAMP"/>
    <property type="match status" value="1"/>
</dbReference>
<keyword evidence="12" id="KW-0902">Two-component regulatory system</keyword>
<keyword evidence="13 14" id="KW-0472">Membrane</keyword>
<evidence type="ECO:0000259" key="15">
    <source>
        <dbReference type="PROSITE" id="PS50109"/>
    </source>
</evidence>
<dbReference type="Gene3D" id="3.30.450.20">
    <property type="entry name" value="PAS domain"/>
    <property type="match status" value="1"/>
</dbReference>
<keyword evidence="9 17" id="KW-0418">Kinase</keyword>
<dbReference type="InterPro" id="IPR036097">
    <property type="entry name" value="HisK_dim/P_sf"/>
</dbReference>
<evidence type="ECO:0000313" key="18">
    <source>
        <dbReference type="Proteomes" id="UP000001572"/>
    </source>
</evidence>
<dbReference type="FunFam" id="1.10.287.130:FF:000001">
    <property type="entry name" value="Two-component sensor histidine kinase"/>
    <property type="match status" value="1"/>
</dbReference>
<dbReference type="InterPro" id="IPR005467">
    <property type="entry name" value="His_kinase_dom"/>
</dbReference>
<protein>
    <recommendedName>
        <fullName evidence="3">histidine kinase</fullName>
        <ecNumber evidence="3">2.7.13.3</ecNumber>
    </recommendedName>
</protein>
<organism evidence="17 18">
    <name type="scientific">Alkaliphilus metalliredigens (strain QYMF)</name>
    <dbReference type="NCBI Taxonomy" id="293826"/>
    <lineage>
        <taxon>Bacteria</taxon>
        <taxon>Bacillati</taxon>
        <taxon>Bacillota</taxon>
        <taxon>Clostridia</taxon>
        <taxon>Peptostreptococcales</taxon>
        <taxon>Natronincolaceae</taxon>
        <taxon>Alkaliphilus</taxon>
    </lineage>
</organism>
<dbReference type="CDD" id="cd06225">
    <property type="entry name" value="HAMP"/>
    <property type="match status" value="1"/>
</dbReference>
<evidence type="ECO:0000256" key="12">
    <source>
        <dbReference type="ARBA" id="ARBA00023012"/>
    </source>
</evidence>
<dbReference type="InterPro" id="IPR003594">
    <property type="entry name" value="HATPase_dom"/>
</dbReference>
<dbReference type="KEGG" id="amt:Amet_2326"/>
<dbReference type="InterPro" id="IPR003661">
    <property type="entry name" value="HisK_dim/P_dom"/>
</dbReference>
<dbReference type="SUPFAM" id="SSF47384">
    <property type="entry name" value="Homodimeric domain of signal transducing histidine kinase"/>
    <property type="match status" value="1"/>
</dbReference>
<evidence type="ECO:0000256" key="14">
    <source>
        <dbReference type="SAM" id="Phobius"/>
    </source>
</evidence>
<dbReference type="SUPFAM" id="SSF55874">
    <property type="entry name" value="ATPase domain of HSP90 chaperone/DNA topoisomerase II/histidine kinase"/>
    <property type="match status" value="1"/>
</dbReference>
<evidence type="ECO:0000256" key="5">
    <source>
        <dbReference type="ARBA" id="ARBA00022553"/>
    </source>
</evidence>
<evidence type="ECO:0000256" key="7">
    <source>
        <dbReference type="ARBA" id="ARBA00022692"/>
    </source>
</evidence>
<dbReference type="PROSITE" id="PS50885">
    <property type="entry name" value="HAMP"/>
    <property type="match status" value="1"/>
</dbReference>
<evidence type="ECO:0000256" key="13">
    <source>
        <dbReference type="ARBA" id="ARBA00023136"/>
    </source>
</evidence>
<proteinExistence type="predicted"/>
<dbReference type="FunFam" id="3.30.565.10:FF:000006">
    <property type="entry name" value="Sensor histidine kinase WalK"/>
    <property type="match status" value="1"/>
</dbReference>
<evidence type="ECO:0000256" key="11">
    <source>
        <dbReference type="ARBA" id="ARBA00022989"/>
    </source>
</evidence>
<dbReference type="OrthoDB" id="9813151at2"/>
<feature type="domain" description="HAMP" evidence="16">
    <location>
        <begin position="170"/>
        <end position="222"/>
    </location>
</feature>
<keyword evidence="6 17" id="KW-0808">Transferase</keyword>
<keyword evidence="11 14" id="KW-1133">Transmembrane helix</keyword>
<keyword evidence="18" id="KW-1185">Reference proteome</keyword>
<dbReference type="PRINTS" id="PR00344">
    <property type="entry name" value="BCTRLSENSOR"/>
</dbReference>
<dbReference type="GO" id="GO:0005886">
    <property type="term" value="C:plasma membrane"/>
    <property type="evidence" value="ECO:0007669"/>
    <property type="project" value="UniProtKB-SubCell"/>
</dbReference>
<dbReference type="HOGENOM" id="CLU_000445_89_6_9"/>
<dbReference type="InterPro" id="IPR050398">
    <property type="entry name" value="HssS/ArlS-like"/>
</dbReference>
<evidence type="ECO:0000259" key="16">
    <source>
        <dbReference type="PROSITE" id="PS50885"/>
    </source>
</evidence>
<dbReference type="Gene3D" id="3.30.565.10">
    <property type="entry name" value="Histidine kinase-like ATPase, C-terminal domain"/>
    <property type="match status" value="1"/>
</dbReference>
<dbReference type="eggNOG" id="COG5002">
    <property type="taxonomic scope" value="Bacteria"/>
</dbReference>
<keyword evidence="8" id="KW-0547">Nucleotide-binding</keyword>
<gene>
    <name evidence="17" type="ordered locus">Amet_2326</name>
</gene>
<evidence type="ECO:0000256" key="2">
    <source>
        <dbReference type="ARBA" id="ARBA00004651"/>
    </source>
</evidence>
<keyword evidence="4" id="KW-1003">Cell membrane</keyword>
<dbReference type="InterPro" id="IPR036890">
    <property type="entry name" value="HATPase_C_sf"/>
</dbReference>
<evidence type="ECO:0000256" key="1">
    <source>
        <dbReference type="ARBA" id="ARBA00000085"/>
    </source>
</evidence>
<dbReference type="PROSITE" id="PS50109">
    <property type="entry name" value="HIS_KIN"/>
    <property type="match status" value="1"/>
</dbReference>
<dbReference type="SMART" id="SM00388">
    <property type="entry name" value="HisKA"/>
    <property type="match status" value="1"/>
</dbReference>
<evidence type="ECO:0000256" key="8">
    <source>
        <dbReference type="ARBA" id="ARBA00022741"/>
    </source>
</evidence>
<dbReference type="SUPFAM" id="SSF103190">
    <property type="entry name" value="Sensory domain-like"/>
    <property type="match status" value="1"/>
</dbReference>
<dbReference type="PANTHER" id="PTHR45528:SF1">
    <property type="entry name" value="SENSOR HISTIDINE KINASE CPXA"/>
    <property type="match status" value="1"/>
</dbReference>
<dbReference type="EMBL" id="CP000724">
    <property type="protein sequence ID" value="ABR48483.1"/>
    <property type="molecule type" value="Genomic_DNA"/>
</dbReference>
<accession>A6TQL5</accession>
<comment type="subcellular location">
    <subcellularLocation>
        <location evidence="2">Cell membrane</location>
        <topology evidence="2">Multi-pass membrane protein</topology>
    </subcellularLocation>
</comment>
<dbReference type="AlphaFoldDB" id="A6TQL5"/>
<evidence type="ECO:0000256" key="10">
    <source>
        <dbReference type="ARBA" id="ARBA00022840"/>
    </source>
</evidence>
<dbReference type="InterPro" id="IPR004358">
    <property type="entry name" value="Sig_transdc_His_kin-like_C"/>
</dbReference>
<dbReference type="EC" id="2.7.13.3" evidence="3"/>
<dbReference type="InterPro" id="IPR003660">
    <property type="entry name" value="HAMP_dom"/>
</dbReference>
<dbReference type="Pfam" id="PF00512">
    <property type="entry name" value="HisKA"/>
    <property type="match status" value="1"/>
</dbReference>
<dbReference type="CDD" id="cd00075">
    <property type="entry name" value="HATPase"/>
    <property type="match status" value="1"/>
</dbReference>
<dbReference type="CDD" id="cd00082">
    <property type="entry name" value="HisKA"/>
    <property type="match status" value="1"/>
</dbReference>
<keyword evidence="10" id="KW-0067">ATP-binding</keyword>
<keyword evidence="5" id="KW-0597">Phosphoprotein</keyword>
<dbReference type="Proteomes" id="UP000001572">
    <property type="component" value="Chromosome"/>
</dbReference>
<sequence>MIINIYVYRTIKEDYLRDKEMNLLTQANMIATRTTEAIYESNHQFDQFALKEMMQSFDAQIQGRILIADENRIIVYDSFHEFNNKKLEHPNIIRSIKGETVVREYHSEQYGRTMYTSVPITRQSHVVGVVFLSVSLEHVYDRIANVSNRLIVMSFLGLGMITVISILFANLITKPIKRLTETMQKTAQGKFGGRIPIKGNDEISQLGVAYNLMSTKLSQIDKQRRDFVANVSHELKTPLTSMKLLSESLLMQEGGDIAIYREFLSDIDTEIDRLNKIIESLLMLVDLNEDKLTIEYEITYVNYLVEKVTQSIKPLAEQKKIKIIINQWHKIQIYLDQGKIHQALTNIIYNAVKYTEDGGKVVITLYREGNRAIIKIADNGIGISEEELPYIFERFYRVDSARSRKTGGSGLGLSISEQIIHLHQGTIEVESKEHKGTTVYVKLPIDLKTGL</sequence>
<dbReference type="PANTHER" id="PTHR45528">
    <property type="entry name" value="SENSOR HISTIDINE KINASE CPXA"/>
    <property type="match status" value="1"/>
</dbReference>
<dbReference type="GO" id="GO:0000155">
    <property type="term" value="F:phosphorelay sensor kinase activity"/>
    <property type="evidence" value="ECO:0007669"/>
    <property type="project" value="InterPro"/>
</dbReference>
<feature type="transmembrane region" description="Helical" evidence="14">
    <location>
        <begin position="150"/>
        <end position="173"/>
    </location>
</feature>
<dbReference type="RefSeq" id="WP_012063458.1">
    <property type="nucleotide sequence ID" value="NC_009633.1"/>
</dbReference>
<evidence type="ECO:0000313" key="17">
    <source>
        <dbReference type="EMBL" id="ABR48483.1"/>
    </source>
</evidence>
<dbReference type="STRING" id="293826.Amet_2326"/>
<feature type="domain" description="Histidine kinase" evidence="15">
    <location>
        <begin position="230"/>
        <end position="447"/>
    </location>
</feature>
<dbReference type="Gene3D" id="1.10.8.500">
    <property type="entry name" value="HAMP domain in histidine kinase"/>
    <property type="match status" value="1"/>
</dbReference>
<comment type="catalytic activity">
    <reaction evidence="1">
        <text>ATP + protein L-histidine = ADP + protein N-phospho-L-histidine.</text>
        <dbReference type="EC" id="2.7.13.3"/>
    </reaction>
</comment>
<reference evidence="18" key="1">
    <citation type="journal article" date="2016" name="Genome Announc.">
        <title>Complete genome sequence of Alkaliphilus metalliredigens strain QYMF, an alkaliphilic and metal-reducing bacterium isolated from borax-contaminated leachate ponds.</title>
        <authorList>
            <person name="Hwang C."/>
            <person name="Copeland A."/>
            <person name="Lucas S."/>
            <person name="Lapidus A."/>
            <person name="Barry K."/>
            <person name="Detter J.C."/>
            <person name="Glavina Del Rio T."/>
            <person name="Hammon N."/>
            <person name="Israni S."/>
            <person name="Dalin E."/>
            <person name="Tice H."/>
            <person name="Pitluck S."/>
            <person name="Chertkov O."/>
            <person name="Brettin T."/>
            <person name="Bruce D."/>
            <person name="Han C."/>
            <person name="Schmutz J."/>
            <person name="Larimer F."/>
            <person name="Land M.L."/>
            <person name="Hauser L."/>
            <person name="Kyrpides N."/>
            <person name="Mikhailova N."/>
            <person name="Ye Q."/>
            <person name="Zhou J."/>
            <person name="Richardson P."/>
            <person name="Fields M.W."/>
        </authorList>
    </citation>
    <scope>NUCLEOTIDE SEQUENCE [LARGE SCALE GENOMIC DNA]</scope>
    <source>
        <strain evidence="18">QYMF</strain>
    </source>
</reference>
<dbReference type="GO" id="GO:0005524">
    <property type="term" value="F:ATP binding"/>
    <property type="evidence" value="ECO:0007669"/>
    <property type="project" value="UniProtKB-KW"/>
</dbReference>
<dbReference type="SMART" id="SM00304">
    <property type="entry name" value="HAMP"/>
    <property type="match status" value="1"/>
</dbReference>
<dbReference type="SUPFAM" id="SSF158472">
    <property type="entry name" value="HAMP domain-like"/>
    <property type="match status" value="1"/>
</dbReference>
<dbReference type="eggNOG" id="COG2770">
    <property type="taxonomic scope" value="Bacteria"/>
</dbReference>